<sequence length="49" mass="5629">SFDAQHRQLVHLLHQPHLPLLECGSSHGVVGDPCQLHLLPRHLCFHLYE</sequence>
<dbReference type="EMBL" id="HG996467">
    <property type="protein sequence ID" value="CAG1862608.1"/>
    <property type="molecule type" value="Genomic_DNA"/>
</dbReference>
<proteinExistence type="predicted"/>
<protein>
    <submittedName>
        <fullName evidence="1">(wild Malaysian banana) hypothetical protein</fullName>
    </submittedName>
</protein>
<organism evidence="1">
    <name type="scientific">Musa acuminata subsp. malaccensis</name>
    <name type="common">Wild banana</name>
    <name type="synonym">Musa malaccensis</name>
    <dbReference type="NCBI Taxonomy" id="214687"/>
    <lineage>
        <taxon>Eukaryota</taxon>
        <taxon>Viridiplantae</taxon>
        <taxon>Streptophyta</taxon>
        <taxon>Embryophyta</taxon>
        <taxon>Tracheophyta</taxon>
        <taxon>Spermatophyta</taxon>
        <taxon>Magnoliopsida</taxon>
        <taxon>Liliopsida</taxon>
        <taxon>Zingiberales</taxon>
        <taxon>Musaceae</taxon>
        <taxon>Musa</taxon>
    </lineage>
</organism>
<accession>A0A8D7B6P2</accession>
<evidence type="ECO:0000313" key="1">
    <source>
        <dbReference type="EMBL" id="CAG1862608.1"/>
    </source>
</evidence>
<gene>
    <name evidence="1" type="ORF">GSMUA_75020.1</name>
</gene>
<feature type="non-terminal residue" evidence="1">
    <location>
        <position position="1"/>
    </location>
</feature>
<reference evidence="1" key="1">
    <citation type="submission" date="2021-03" db="EMBL/GenBank/DDBJ databases">
        <authorList>
            <consortium name="Genoscope - CEA"/>
            <person name="William W."/>
        </authorList>
    </citation>
    <scope>NUCLEOTIDE SEQUENCE</scope>
    <source>
        <strain evidence="1">Doubled-haploid Pahang</strain>
    </source>
</reference>
<dbReference type="AlphaFoldDB" id="A0A8D7B6P2"/>
<name>A0A8D7B6P2_MUSAM</name>